<dbReference type="InterPro" id="IPR025877">
    <property type="entry name" value="MobA-like_NTP_Trfase"/>
</dbReference>
<evidence type="ECO:0000256" key="7">
    <source>
        <dbReference type="ARBA" id="ARBA00023150"/>
    </source>
</evidence>
<evidence type="ECO:0000256" key="6">
    <source>
        <dbReference type="ARBA" id="ARBA00023134"/>
    </source>
</evidence>
<dbReference type="GO" id="GO:0016779">
    <property type="term" value="F:nucleotidyltransferase activity"/>
    <property type="evidence" value="ECO:0007669"/>
    <property type="project" value="UniProtKB-ARBA"/>
</dbReference>
<dbReference type="AlphaFoldDB" id="A0A255XQV3"/>
<proteinExistence type="predicted"/>
<evidence type="ECO:0000256" key="4">
    <source>
        <dbReference type="ARBA" id="ARBA00022741"/>
    </source>
</evidence>
<keyword evidence="4" id="KW-0547">Nucleotide-binding</keyword>
<evidence type="ECO:0000256" key="5">
    <source>
        <dbReference type="ARBA" id="ARBA00022842"/>
    </source>
</evidence>
<dbReference type="InterPro" id="IPR013482">
    <property type="entry name" value="Molybde_CF_guanTrfase"/>
</dbReference>
<dbReference type="Proteomes" id="UP000216361">
    <property type="component" value="Unassembled WGS sequence"/>
</dbReference>
<evidence type="ECO:0000256" key="1">
    <source>
        <dbReference type="ARBA" id="ARBA00022490"/>
    </source>
</evidence>
<keyword evidence="3" id="KW-0479">Metal-binding</keyword>
<dbReference type="GO" id="GO:0046872">
    <property type="term" value="F:metal ion binding"/>
    <property type="evidence" value="ECO:0007669"/>
    <property type="project" value="UniProtKB-KW"/>
</dbReference>
<dbReference type="PANTHER" id="PTHR19136">
    <property type="entry name" value="MOLYBDENUM COFACTOR GUANYLYLTRANSFERASE"/>
    <property type="match status" value="1"/>
</dbReference>
<evidence type="ECO:0000313" key="10">
    <source>
        <dbReference type="Proteomes" id="UP000216361"/>
    </source>
</evidence>
<dbReference type="EMBL" id="NOXS01000031">
    <property type="protein sequence ID" value="OYQ19282.1"/>
    <property type="molecule type" value="Genomic_DNA"/>
</dbReference>
<protein>
    <recommendedName>
        <fullName evidence="8">MobA-like NTP transferase domain-containing protein</fullName>
    </recommendedName>
</protein>
<keyword evidence="5" id="KW-0460">Magnesium</keyword>
<organism evidence="9 10">
    <name type="scientific">Elstera cyanobacteriorum</name>
    <dbReference type="NCBI Taxonomy" id="2022747"/>
    <lineage>
        <taxon>Bacteria</taxon>
        <taxon>Pseudomonadati</taxon>
        <taxon>Pseudomonadota</taxon>
        <taxon>Alphaproteobacteria</taxon>
        <taxon>Rhodospirillales</taxon>
        <taxon>Rhodospirillaceae</taxon>
        <taxon>Elstera</taxon>
    </lineage>
</organism>
<evidence type="ECO:0000313" key="9">
    <source>
        <dbReference type="EMBL" id="OYQ19282.1"/>
    </source>
</evidence>
<keyword evidence="10" id="KW-1185">Reference proteome</keyword>
<evidence type="ECO:0000259" key="8">
    <source>
        <dbReference type="Pfam" id="PF12804"/>
    </source>
</evidence>
<keyword evidence="1" id="KW-0963">Cytoplasm</keyword>
<keyword evidence="2" id="KW-0808">Transferase</keyword>
<keyword evidence="6" id="KW-0342">GTP-binding</keyword>
<dbReference type="Gene3D" id="3.90.550.10">
    <property type="entry name" value="Spore Coat Polysaccharide Biosynthesis Protein SpsA, Chain A"/>
    <property type="match status" value="1"/>
</dbReference>
<accession>A0A255XQV3</accession>
<feature type="domain" description="MobA-like NTP transferase" evidence="8">
    <location>
        <begin position="17"/>
        <end position="177"/>
    </location>
</feature>
<gene>
    <name evidence="9" type="ORF">CHR90_07520</name>
</gene>
<dbReference type="SUPFAM" id="SSF53448">
    <property type="entry name" value="Nucleotide-diphospho-sugar transferases"/>
    <property type="match status" value="1"/>
</dbReference>
<dbReference type="GO" id="GO:0006777">
    <property type="term" value="P:Mo-molybdopterin cofactor biosynthetic process"/>
    <property type="evidence" value="ECO:0007669"/>
    <property type="project" value="UniProtKB-KW"/>
</dbReference>
<keyword evidence="7" id="KW-0501">Molybdenum cofactor biosynthesis</keyword>
<dbReference type="OrthoDB" id="9788394at2"/>
<dbReference type="GO" id="GO:0005525">
    <property type="term" value="F:GTP binding"/>
    <property type="evidence" value="ECO:0007669"/>
    <property type="project" value="UniProtKB-KW"/>
</dbReference>
<dbReference type="RefSeq" id="WP_094408386.1">
    <property type="nucleotide sequence ID" value="NZ_BMJZ01000004.1"/>
</dbReference>
<name>A0A255XQV3_9PROT</name>
<dbReference type="InterPro" id="IPR029044">
    <property type="entry name" value="Nucleotide-diphossugar_trans"/>
</dbReference>
<comment type="caution">
    <text evidence="9">The sequence shown here is derived from an EMBL/GenBank/DDBJ whole genome shotgun (WGS) entry which is preliminary data.</text>
</comment>
<dbReference type="Pfam" id="PF12804">
    <property type="entry name" value="NTP_transf_3"/>
    <property type="match status" value="1"/>
</dbReference>
<evidence type="ECO:0000256" key="2">
    <source>
        <dbReference type="ARBA" id="ARBA00022679"/>
    </source>
</evidence>
<sequence>MSSFMSVMTPQSRWGVAILAGGQGVRMGGRKPECIDAGQRLIDRALGQAHRWAPNICLSLRSPDQIPELPGDITVVLDPPGDVGPAAGLIAALTWAQSQNLAGLLTIPCDMPDLHYGIWERLLTEVEIASISGNTALCFMPVDTRGFCPILTLWRTEALPGIREAVAGGRHALKHVISELGGRRVSVPDGWFGRNINTPDDLRSSLAI</sequence>
<dbReference type="CDD" id="cd02503">
    <property type="entry name" value="MobA"/>
    <property type="match status" value="1"/>
</dbReference>
<dbReference type="PANTHER" id="PTHR19136:SF81">
    <property type="entry name" value="MOLYBDENUM COFACTOR GUANYLYLTRANSFERASE"/>
    <property type="match status" value="1"/>
</dbReference>
<reference evidence="9 10" key="1">
    <citation type="submission" date="2017-07" db="EMBL/GenBank/DDBJ databases">
        <title>Elstera cyanobacteriorum sp. nov., a novel bacterium isolated from cyanobacterial aggregates in a eutrophic lake.</title>
        <authorList>
            <person name="Cai H."/>
        </authorList>
    </citation>
    <scope>NUCLEOTIDE SEQUENCE [LARGE SCALE GENOMIC DNA]</scope>
    <source>
        <strain evidence="9 10">TH019</strain>
    </source>
</reference>
<evidence type="ECO:0000256" key="3">
    <source>
        <dbReference type="ARBA" id="ARBA00022723"/>
    </source>
</evidence>